<comment type="caution">
    <text evidence="5">The sequence shown here is derived from an EMBL/GenBank/DDBJ whole genome shotgun (WGS) entry which is preliminary data.</text>
</comment>
<sequence>MTFLAHVAKAEQYEIFQEEGYEFQKIANGMRINSSVNRPSAGAADGCLATYDVRREFRRFASEDALVKVFTLPRANESGAIPISPRHSILVVGKGQGALFGIRMIRCGLHHQSVDIDVENLTGFANLLVSLVARHHGLISARFDGFNALASLAKIEENIHAMQLLSRREAEVCARILFGFSSREIAADLGIGKESVMTYRKRAYQHLEIASQRELMLWYFEQPPSLCAA</sequence>
<dbReference type="GO" id="GO:0006355">
    <property type="term" value="P:regulation of DNA-templated transcription"/>
    <property type="evidence" value="ECO:0007669"/>
    <property type="project" value="InterPro"/>
</dbReference>
<keyword evidence="1" id="KW-0805">Transcription regulation</keyword>
<evidence type="ECO:0000259" key="4">
    <source>
        <dbReference type="SMART" id="SM00421"/>
    </source>
</evidence>
<evidence type="ECO:0000313" key="6">
    <source>
        <dbReference type="Proteomes" id="UP000286576"/>
    </source>
</evidence>
<name>A0A418NUZ5_9SPHN</name>
<dbReference type="Gene3D" id="1.10.10.10">
    <property type="entry name" value="Winged helix-like DNA-binding domain superfamily/Winged helix DNA-binding domain"/>
    <property type="match status" value="1"/>
</dbReference>
<dbReference type="AlphaFoldDB" id="A0A418NUZ5"/>
<evidence type="ECO:0000313" key="5">
    <source>
        <dbReference type="EMBL" id="RIV87977.1"/>
    </source>
</evidence>
<keyword evidence="2" id="KW-0238">DNA-binding</keyword>
<protein>
    <recommendedName>
        <fullName evidence="4">HTH luxR-type domain-containing protein</fullName>
    </recommendedName>
</protein>
<dbReference type="EMBL" id="QXFL01000002">
    <property type="protein sequence ID" value="RIV87977.1"/>
    <property type="molecule type" value="Genomic_DNA"/>
</dbReference>
<dbReference type="OrthoDB" id="343383at2"/>
<dbReference type="InterPro" id="IPR036388">
    <property type="entry name" value="WH-like_DNA-bd_sf"/>
</dbReference>
<reference evidence="5 6" key="1">
    <citation type="submission" date="2018-08" db="EMBL/GenBank/DDBJ databases">
        <title>Erythrobacter zhengii sp.nov., a bacterium isolated from deep-sea sediment.</title>
        <authorList>
            <person name="Fang C."/>
            <person name="Wu Y.-H."/>
            <person name="Sun C."/>
            <person name="Wang H."/>
            <person name="Cheng H."/>
            <person name="Meng F.-X."/>
            <person name="Wang C.-S."/>
            <person name="Xu X.-W."/>
        </authorList>
    </citation>
    <scope>NUCLEOTIDE SEQUENCE [LARGE SCALE GENOMIC DNA]</scope>
    <source>
        <strain evidence="5 6">V18</strain>
    </source>
</reference>
<feature type="domain" description="HTH luxR-type" evidence="4">
    <location>
        <begin position="162"/>
        <end position="219"/>
    </location>
</feature>
<dbReference type="Proteomes" id="UP000286576">
    <property type="component" value="Unassembled WGS sequence"/>
</dbReference>
<evidence type="ECO:0000256" key="2">
    <source>
        <dbReference type="ARBA" id="ARBA00023125"/>
    </source>
</evidence>
<dbReference type="InterPro" id="IPR016032">
    <property type="entry name" value="Sig_transdc_resp-reg_C-effctor"/>
</dbReference>
<dbReference type="SMART" id="SM00421">
    <property type="entry name" value="HTH_LUXR"/>
    <property type="match status" value="1"/>
</dbReference>
<dbReference type="Pfam" id="PF00196">
    <property type="entry name" value="GerE"/>
    <property type="match status" value="1"/>
</dbReference>
<evidence type="ECO:0000256" key="3">
    <source>
        <dbReference type="ARBA" id="ARBA00023163"/>
    </source>
</evidence>
<organism evidence="5 6">
    <name type="scientific">Aurantiacibacter zhengii</name>
    <dbReference type="NCBI Taxonomy" id="2307003"/>
    <lineage>
        <taxon>Bacteria</taxon>
        <taxon>Pseudomonadati</taxon>
        <taxon>Pseudomonadota</taxon>
        <taxon>Alphaproteobacteria</taxon>
        <taxon>Sphingomonadales</taxon>
        <taxon>Erythrobacteraceae</taxon>
        <taxon>Aurantiacibacter</taxon>
    </lineage>
</organism>
<accession>A0A418NUZ5</accession>
<dbReference type="PANTHER" id="PTHR44688">
    <property type="entry name" value="DNA-BINDING TRANSCRIPTIONAL ACTIVATOR DEVR_DOSR"/>
    <property type="match status" value="1"/>
</dbReference>
<dbReference type="PANTHER" id="PTHR44688:SF16">
    <property type="entry name" value="DNA-BINDING TRANSCRIPTIONAL ACTIVATOR DEVR_DOSR"/>
    <property type="match status" value="1"/>
</dbReference>
<keyword evidence="6" id="KW-1185">Reference proteome</keyword>
<keyword evidence="3" id="KW-0804">Transcription</keyword>
<dbReference type="SUPFAM" id="SSF46894">
    <property type="entry name" value="C-terminal effector domain of the bipartite response regulators"/>
    <property type="match status" value="1"/>
</dbReference>
<dbReference type="InterPro" id="IPR000792">
    <property type="entry name" value="Tscrpt_reg_LuxR_C"/>
</dbReference>
<evidence type="ECO:0000256" key="1">
    <source>
        <dbReference type="ARBA" id="ARBA00023015"/>
    </source>
</evidence>
<proteinExistence type="predicted"/>
<dbReference type="GO" id="GO:0003677">
    <property type="term" value="F:DNA binding"/>
    <property type="evidence" value="ECO:0007669"/>
    <property type="project" value="UniProtKB-KW"/>
</dbReference>
<gene>
    <name evidence="5" type="ORF">D2V07_06650</name>
</gene>